<keyword evidence="2" id="KW-1185">Reference proteome</keyword>
<accession>A0AAD7NBU0</accession>
<sequence length="237" mass="26667">MPGTLLEVVIRYLVTSPSLWLPAVVFNANLGHNDFTGREIYLSKGTDAIPRTLWFHWTAVIDSTVDRLYRTGNTPPPVNRPCIRGHWYPGTVAIRTSLWFHWTEVTDSTLKSAVSFPSQFKLPAKYSKAGHLVESRCLYLTGNVPPPVNRPCIRRHGYPGELDSAHQGDIFRTFNLPNAPAGEFMGREKILKFQTLHKEDLSTTPLRPPAVVFSDSPGNEPSMRLMTREERMAVGLP</sequence>
<name>A0AAD7NBU0_9AGAR</name>
<reference evidence="1" key="1">
    <citation type="submission" date="2023-03" db="EMBL/GenBank/DDBJ databases">
        <title>Massive genome expansion in bonnet fungi (Mycena s.s.) driven by repeated elements and novel gene families across ecological guilds.</title>
        <authorList>
            <consortium name="Lawrence Berkeley National Laboratory"/>
            <person name="Harder C.B."/>
            <person name="Miyauchi S."/>
            <person name="Viragh M."/>
            <person name="Kuo A."/>
            <person name="Thoen E."/>
            <person name="Andreopoulos B."/>
            <person name="Lu D."/>
            <person name="Skrede I."/>
            <person name="Drula E."/>
            <person name="Henrissat B."/>
            <person name="Morin E."/>
            <person name="Kohler A."/>
            <person name="Barry K."/>
            <person name="LaButti K."/>
            <person name="Morin E."/>
            <person name="Salamov A."/>
            <person name="Lipzen A."/>
            <person name="Mereny Z."/>
            <person name="Hegedus B."/>
            <person name="Baldrian P."/>
            <person name="Stursova M."/>
            <person name="Weitz H."/>
            <person name="Taylor A."/>
            <person name="Grigoriev I.V."/>
            <person name="Nagy L.G."/>
            <person name="Martin F."/>
            <person name="Kauserud H."/>
        </authorList>
    </citation>
    <scope>NUCLEOTIDE SEQUENCE</scope>
    <source>
        <strain evidence="1">CBHHK188m</strain>
    </source>
</reference>
<gene>
    <name evidence="1" type="ORF">DFH07DRAFT_773806</name>
</gene>
<evidence type="ECO:0000313" key="2">
    <source>
        <dbReference type="Proteomes" id="UP001215280"/>
    </source>
</evidence>
<organism evidence="1 2">
    <name type="scientific">Mycena maculata</name>
    <dbReference type="NCBI Taxonomy" id="230809"/>
    <lineage>
        <taxon>Eukaryota</taxon>
        <taxon>Fungi</taxon>
        <taxon>Dikarya</taxon>
        <taxon>Basidiomycota</taxon>
        <taxon>Agaricomycotina</taxon>
        <taxon>Agaricomycetes</taxon>
        <taxon>Agaricomycetidae</taxon>
        <taxon>Agaricales</taxon>
        <taxon>Marasmiineae</taxon>
        <taxon>Mycenaceae</taxon>
        <taxon>Mycena</taxon>
    </lineage>
</organism>
<comment type="caution">
    <text evidence="1">The sequence shown here is derived from an EMBL/GenBank/DDBJ whole genome shotgun (WGS) entry which is preliminary data.</text>
</comment>
<evidence type="ECO:0000313" key="1">
    <source>
        <dbReference type="EMBL" id="KAJ7754152.1"/>
    </source>
</evidence>
<dbReference type="Proteomes" id="UP001215280">
    <property type="component" value="Unassembled WGS sequence"/>
</dbReference>
<dbReference type="AlphaFoldDB" id="A0AAD7NBU0"/>
<proteinExistence type="predicted"/>
<dbReference type="EMBL" id="JARJLG010000068">
    <property type="protein sequence ID" value="KAJ7754152.1"/>
    <property type="molecule type" value="Genomic_DNA"/>
</dbReference>
<protein>
    <submittedName>
        <fullName evidence="1">Uncharacterized protein</fullName>
    </submittedName>
</protein>